<reference evidence="5" key="1">
    <citation type="submission" date="2022-08" db="EMBL/GenBank/DDBJ databases">
        <title>A Global Phylogenomic Analysis of the Shiitake Genus Lentinula.</title>
        <authorList>
            <consortium name="DOE Joint Genome Institute"/>
            <person name="Sierra-Patev S."/>
            <person name="Min B."/>
            <person name="Naranjo-Ortiz M."/>
            <person name="Looney B."/>
            <person name="Konkel Z."/>
            <person name="Slot J.C."/>
            <person name="Sakamoto Y."/>
            <person name="Steenwyk J.L."/>
            <person name="Rokas A."/>
            <person name="Carro J."/>
            <person name="Camarero S."/>
            <person name="Ferreira P."/>
            <person name="Molpeceres G."/>
            <person name="Ruiz-Duenas F.J."/>
            <person name="Serrano A."/>
            <person name="Henrissat B."/>
            <person name="Drula E."/>
            <person name="Hughes K.W."/>
            <person name="Mata J.L."/>
            <person name="Ishikawa N.K."/>
            <person name="Vargas-Isla R."/>
            <person name="Ushijima S."/>
            <person name="Smith C.A."/>
            <person name="Ahrendt S."/>
            <person name="Andreopoulos W."/>
            <person name="He G."/>
            <person name="Labutti K."/>
            <person name="Lipzen A."/>
            <person name="Ng V."/>
            <person name="Riley R."/>
            <person name="Sandor L."/>
            <person name="Barry K."/>
            <person name="Martinez A.T."/>
            <person name="Xiao Y."/>
            <person name="Gibbons J.G."/>
            <person name="Terashima K."/>
            <person name="Grigoriev I.V."/>
            <person name="Hibbett D.S."/>
        </authorList>
    </citation>
    <scope>NUCLEOTIDE SEQUENCE</scope>
    <source>
        <strain evidence="5">RHP3577 ss4</strain>
    </source>
</reference>
<evidence type="ECO:0000256" key="3">
    <source>
        <dbReference type="ARBA" id="ARBA00023140"/>
    </source>
</evidence>
<keyword evidence="1" id="KW-0962">Peroxisome biogenesis</keyword>
<evidence type="ECO:0000313" key="5">
    <source>
        <dbReference type="EMBL" id="KAJ4483987.1"/>
    </source>
</evidence>
<gene>
    <name evidence="5" type="ORF">C8R41DRAFT_769792</name>
</gene>
<evidence type="ECO:0000256" key="1">
    <source>
        <dbReference type="ARBA" id="ARBA00022593"/>
    </source>
</evidence>
<dbReference type="Pfam" id="PF05648">
    <property type="entry name" value="PEX11"/>
    <property type="match status" value="1"/>
</dbReference>
<dbReference type="PANTHER" id="PTHR12652:SF50">
    <property type="entry name" value="PEROXIN 11"/>
    <property type="match status" value="1"/>
</dbReference>
<name>A0ABQ8VAD1_9AGAR</name>
<evidence type="ECO:0000313" key="6">
    <source>
        <dbReference type="Proteomes" id="UP001150217"/>
    </source>
</evidence>
<dbReference type="InterPro" id="IPR008733">
    <property type="entry name" value="PEX11"/>
</dbReference>
<comment type="caution">
    <text evidence="5">The sequence shown here is derived from an EMBL/GenBank/DDBJ whole genome shotgun (WGS) entry which is preliminary data.</text>
</comment>
<keyword evidence="6" id="KW-1185">Reference proteome</keyword>
<proteinExistence type="predicted"/>
<dbReference type="PANTHER" id="PTHR12652">
    <property type="entry name" value="PEROXISOMAL BIOGENESIS FACTOR 11"/>
    <property type="match status" value="1"/>
</dbReference>
<evidence type="ECO:0000256" key="2">
    <source>
        <dbReference type="ARBA" id="ARBA00023136"/>
    </source>
</evidence>
<accession>A0ABQ8VAD1</accession>
<keyword evidence="2" id="KW-0472">Membrane</keyword>
<sequence>MAAIASQVVLHPTVSQGLKFGGTTLGRDKANHFQYFTRTPNLCSTFRSIQYFARFYAWFLLRKGDKEAAARWNALKIHLATARKLLRLGKPFEHLQAGLKAALISGPAGEQITTIGKQIAYFAYLSFDALVWVNAVKFYSFSTETSNKISKLSNRFWLAGILLSIVNGALKSVRLAKEERRSKRSKALGGEKDVSQEAEQEMRLSTTIASRDATRYQLVIDLLDLWIPATALGISSMNDGVLGIFGLITSVMAGHKQWQSVNGKK</sequence>
<evidence type="ECO:0000256" key="4">
    <source>
        <dbReference type="ARBA" id="ARBA00046271"/>
    </source>
</evidence>
<protein>
    <submittedName>
        <fullName evidence="5">Peroxisomal biogenesis factor 11</fullName>
    </submittedName>
</protein>
<dbReference type="Proteomes" id="UP001150217">
    <property type="component" value="Unassembled WGS sequence"/>
</dbReference>
<comment type="subcellular location">
    <subcellularLocation>
        <location evidence="4">Peroxisome membrane</location>
    </subcellularLocation>
</comment>
<keyword evidence="3" id="KW-0576">Peroxisome</keyword>
<organism evidence="5 6">
    <name type="scientific">Lentinula lateritia</name>
    <dbReference type="NCBI Taxonomy" id="40482"/>
    <lineage>
        <taxon>Eukaryota</taxon>
        <taxon>Fungi</taxon>
        <taxon>Dikarya</taxon>
        <taxon>Basidiomycota</taxon>
        <taxon>Agaricomycotina</taxon>
        <taxon>Agaricomycetes</taxon>
        <taxon>Agaricomycetidae</taxon>
        <taxon>Agaricales</taxon>
        <taxon>Marasmiineae</taxon>
        <taxon>Omphalotaceae</taxon>
        <taxon>Lentinula</taxon>
    </lineage>
</organism>
<dbReference type="EMBL" id="JANVFT010000055">
    <property type="protein sequence ID" value="KAJ4483987.1"/>
    <property type="molecule type" value="Genomic_DNA"/>
</dbReference>